<keyword evidence="3" id="KW-1185">Reference proteome</keyword>
<dbReference type="SUPFAM" id="SSF110087">
    <property type="entry name" value="DR1885-like metal-binding protein"/>
    <property type="match status" value="1"/>
</dbReference>
<dbReference type="Pfam" id="PF04314">
    <property type="entry name" value="PCuAC"/>
    <property type="match status" value="1"/>
</dbReference>
<feature type="signal peptide" evidence="1">
    <location>
        <begin position="1"/>
        <end position="20"/>
    </location>
</feature>
<proteinExistence type="predicted"/>
<sequence>MLARIALSSLLVLSTGAALAADYKVGALTISDPWSRALPPNAPAGAAYFTVTNQGQAQDRLVGAASDVAGKAELHTHVKAGEMMRMQKVDAVDIPAGSEATFAPGGNHVMLIGLKRPLKDGEQFPLTLEFEKAGKVQVEVPVRADAQGGMQHHDHAHH</sequence>
<organism evidence="2 3">
    <name type="scientific">Azotobacter bryophylli</name>
    <dbReference type="NCBI Taxonomy" id="1986537"/>
    <lineage>
        <taxon>Bacteria</taxon>
        <taxon>Pseudomonadati</taxon>
        <taxon>Pseudomonadota</taxon>
        <taxon>Gammaproteobacteria</taxon>
        <taxon>Pseudomonadales</taxon>
        <taxon>Pseudomonadaceae</taxon>
        <taxon>Azotobacter</taxon>
    </lineage>
</organism>
<dbReference type="InterPro" id="IPR007410">
    <property type="entry name" value="LpqE-like"/>
</dbReference>
<evidence type="ECO:0000313" key="2">
    <source>
        <dbReference type="EMBL" id="MFC2972858.1"/>
    </source>
</evidence>
<evidence type="ECO:0000256" key="1">
    <source>
        <dbReference type="SAM" id="SignalP"/>
    </source>
</evidence>
<gene>
    <name evidence="2" type="ORF">ACFOJE_11620</name>
</gene>
<dbReference type="RefSeq" id="WP_377814513.1">
    <property type="nucleotide sequence ID" value="NZ_JBHRSJ010000022.1"/>
</dbReference>
<keyword evidence="1" id="KW-0732">Signal</keyword>
<accession>A0ABV7AUU8</accession>
<reference evidence="3" key="1">
    <citation type="journal article" date="2019" name="Int. J. Syst. Evol. Microbiol.">
        <title>The Global Catalogue of Microorganisms (GCM) 10K type strain sequencing project: providing services to taxonomists for standard genome sequencing and annotation.</title>
        <authorList>
            <consortium name="The Broad Institute Genomics Platform"/>
            <consortium name="The Broad Institute Genome Sequencing Center for Infectious Disease"/>
            <person name="Wu L."/>
            <person name="Ma J."/>
        </authorList>
    </citation>
    <scope>NUCLEOTIDE SEQUENCE [LARGE SCALE GENOMIC DNA]</scope>
    <source>
        <strain evidence="3">KCTC 62195</strain>
    </source>
</reference>
<feature type="chain" id="PRO_5045612637" evidence="1">
    <location>
        <begin position="21"/>
        <end position="158"/>
    </location>
</feature>
<dbReference type="Gene3D" id="2.60.40.1890">
    <property type="entry name" value="PCu(A)C copper chaperone"/>
    <property type="match status" value="1"/>
</dbReference>
<dbReference type="PANTHER" id="PTHR36302">
    <property type="entry name" value="BLR7088 PROTEIN"/>
    <property type="match status" value="1"/>
</dbReference>
<protein>
    <submittedName>
        <fullName evidence="2">Copper chaperone PCu(A)C</fullName>
    </submittedName>
</protein>
<dbReference type="InterPro" id="IPR058248">
    <property type="entry name" value="Lxx211020-like"/>
</dbReference>
<dbReference type="EMBL" id="JBHRSJ010000022">
    <property type="protein sequence ID" value="MFC2972858.1"/>
    <property type="molecule type" value="Genomic_DNA"/>
</dbReference>
<name>A0ABV7AUU8_9GAMM</name>
<dbReference type="PANTHER" id="PTHR36302:SF1">
    <property type="entry name" value="COPPER CHAPERONE PCU(A)C"/>
    <property type="match status" value="1"/>
</dbReference>
<evidence type="ECO:0000313" key="3">
    <source>
        <dbReference type="Proteomes" id="UP001595457"/>
    </source>
</evidence>
<comment type="caution">
    <text evidence="2">The sequence shown here is derived from an EMBL/GenBank/DDBJ whole genome shotgun (WGS) entry which is preliminary data.</text>
</comment>
<dbReference type="Proteomes" id="UP001595457">
    <property type="component" value="Unassembled WGS sequence"/>
</dbReference>
<dbReference type="InterPro" id="IPR036182">
    <property type="entry name" value="PCuAC_sf"/>
</dbReference>